<accession>W4MEP6</accession>
<reference evidence="1 2" key="1">
    <citation type="journal article" date="2014" name="Nature">
        <title>An environmental bacterial taxon with a large and distinct metabolic repertoire.</title>
        <authorList>
            <person name="Wilson M.C."/>
            <person name="Mori T."/>
            <person name="Ruckert C."/>
            <person name="Uria A.R."/>
            <person name="Helf M.J."/>
            <person name="Takada K."/>
            <person name="Gernert C."/>
            <person name="Steffens U.A."/>
            <person name="Heycke N."/>
            <person name="Schmitt S."/>
            <person name="Rinke C."/>
            <person name="Helfrich E.J."/>
            <person name="Brachmann A.O."/>
            <person name="Gurgui C."/>
            <person name="Wakimoto T."/>
            <person name="Kracht M."/>
            <person name="Crusemann M."/>
            <person name="Hentschel U."/>
            <person name="Abe I."/>
            <person name="Matsunaga S."/>
            <person name="Kalinowski J."/>
            <person name="Takeyama H."/>
            <person name="Piel J."/>
        </authorList>
    </citation>
    <scope>NUCLEOTIDE SEQUENCE [LARGE SCALE GENOMIC DNA]</scope>
    <source>
        <strain evidence="2">TSY2</strain>
    </source>
</reference>
<dbReference type="HOGENOM" id="CLU_2192209_0_0_7"/>
<keyword evidence="2" id="KW-1185">Reference proteome</keyword>
<dbReference type="Proteomes" id="UP000019140">
    <property type="component" value="Unassembled WGS sequence"/>
</dbReference>
<comment type="caution">
    <text evidence="1">The sequence shown here is derived from an EMBL/GenBank/DDBJ whole genome shotgun (WGS) entry which is preliminary data.</text>
</comment>
<dbReference type="EMBL" id="AZHX01000133">
    <property type="protein sequence ID" value="ETX08789.1"/>
    <property type="molecule type" value="Genomic_DNA"/>
</dbReference>
<evidence type="ECO:0000313" key="1">
    <source>
        <dbReference type="EMBL" id="ETX08789.1"/>
    </source>
</evidence>
<protein>
    <submittedName>
        <fullName evidence="1">Uncharacterized protein</fullName>
    </submittedName>
</protein>
<name>W4MEP6_9BACT</name>
<gene>
    <name evidence="1" type="ORF">ETSY2_03335</name>
</gene>
<organism evidence="1 2">
    <name type="scientific">Candidatus Entotheonella gemina</name>
    <dbReference type="NCBI Taxonomy" id="1429439"/>
    <lineage>
        <taxon>Bacteria</taxon>
        <taxon>Pseudomonadati</taxon>
        <taxon>Nitrospinota/Tectimicrobiota group</taxon>
        <taxon>Candidatus Tectimicrobiota</taxon>
        <taxon>Candidatus Entotheonellia</taxon>
        <taxon>Candidatus Entotheonellales</taxon>
        <taxon>Candidatus Entotheonellaceae</taxon>
        <taxon>Candidatus Entotheonella</taxon>
    </lineage>
</organism>
<evidence type="ECO:0000313" key="2">
    <source>
        <dbReference type="Proteomes" id="UP000019140"/>
    </source>
</evidence>
<sequence length="108" mass="12301">MANVRGIHILAHGNKTLARVIAADINKNKRLLIGVNSMYGAGVYAWYVDKLPERLRKAPQVHFEIDDARIIPITKRDGTKLGFFRIPGSIGDYVENIDIIRFENLRDR</sequence>
<proteinExistence type="predicted"/>
<dbReference type="AlphaFoldDB" id="W4MEP6"/>